<comment type="caution">
    <text evidence="2">The sequence shown here is derived from an EMBL/GenBank/DDBJ whole genome shotgun (WGS) entry which is preliminary data.</text>
</comment>
<keyword evidence="1" id="KW-1133">Transmembrane helix</keyword>
<evidence type="ECO:0000313" key="2">
    <source>
        <dbReference type="EMBL" id="MDR7134082.1"/>
    </source>
</evidence>
<evidence type="ECO:0000256" key="1">
    <source>
        <dbReference type="SAM" id="Phobius"/>
    </source>
</evidence>
<reference evidence="2 3" key="1">
    <citation type="submission" date="2023-07" db="EMBL/GenBank/DDBJ databases">
        <title>Sorghum-associated microbial communities from plants grown in Nebraska, USA.</title>
        <authorList>
            <person name="Schachtman D."/>
        </authorList>
    </citation>
    <scope>NUCLEOTIDE SEQUENCE [LARGE SCALE GENOMIC DNA]</scope>
    <source>
        <strain evidence="2 3">BE198</strain>
    </source>
</reference>
<sequence>MDKNLSTAWRFFIVEVVVFVCTAFALKQFGYPNEWLLIPLLLFNLLPAIYVAKAARALGKSATLFGVVAALGLPGMFFALTLLRSAAIPVELDREHR</sequence>
<gene>
    <name evidence="2" type="ORF">J2X06_001266</name>
</gene>
<name>A0ABU1W913_9GAMM</name>
<protein>
    <submittedName>
        <fullName evidence="2">4-amino-4-deoxy-L-arabinose transferase-like glycosyltransferase</fullName>
    </submittedName>
</protein>
<evidence type="ECO:0000313" key="3">
    <source>
        <dbReference type="Proteomes" id="UP001251524"/>
    </source>
</evidence>
<feature type="transmembrane region" description="Helical" evidence="1">
    <location>
        <begin position="12"/>
        <end position="29"/>
    </location>
</feature>
<dbReference type="EMBL" id="JAVDVY010000001">
    <property type="protein sequence ID" value="MDR7134082.1"/>
    <property type="molecule type" value="Genomic_DNA"/>
</dbReference>
<proteinExistence type="predicted"/>
<feature type="transmembrane region" description="Helical" evidence="1">
    <location>
        <begin position="35"/>
        <end position="52"/>
    </location>
</feature>
<keyword evidence="1" id="KW-0812">Transmembrane</keyword>
<keyword evidence="1" id="KW-0472">Membrane</keyword>
<organism evidence="2 3">
    <name type="scientific">Lysobacter niastensis</name>
    <dbReference type="NCBI Taxonomy" id="380629"/>
    <lineage>
        <taxon>Bacteria</taxon>
        <taxon>Pseudomonadati</taxon>
        <taxon>Pseudomonadota</taxon>
        <taxon>Gammaproteobacteria</taxon>
        <taxon>Lysobacterales</taxon>
        <taxon>Lysobacteraceae</taxon>
        <taxon>Lysobacter</taxon>
    </lineage>
</organism>
<accession>A0ABU1W913</accession>
<keyword evidence="3" id="KW-1185">Reference proteome</keyword>
<dbReference type="RefSeq" id="WP_310059761.1">
    <property type="nucleotide sequence ID" value="NZ_JAVDVY010000001.1"/>
</dbReference>
<feature type="transmembrane region" description="Helical" evidence="1">
    <location>
        <begin position="64"/>
        <end position="83"/>
    </location>
</feature>
<dbReference type="Proteomes" id="UP001251524">
    <property type="component" value="Unassembled WGS sequence"/>
</dbReference>